<feature type="compositionally biased region" description="Polar residues" evidence="2">
    <location>
        <begin position="197"/>
        <end position="250"/>
    </location>
</feature>
<keyword evidence="1" id="KW-0175">Coiled coil</keyword>
<dbReference type="Pfam" id="PF10358">
    <property type="entry name" value="NT-C2"/>
    <property type="match status" value="1"/>
</dbReference>
<feature type="region of interest" description="Disordered" evidence="2">
    <location>
        <begin position="175"/>
        <end position="276"/>
    </location>
</feature>
<evidence type="ECO:0000313" key="4">
    <source>
        <dbReference type="EMBL" id="GMH13288.1"/>
    </source>
</evidence>
<protein>
    <recommendedName>
        <fullName evidence="3">C2 NT-type domain-containing protein</fullName>
    </recommendedName>
</protein>
<feature type="region of interest" description="Disordered" evidence="2">
    <location>
        <begin position="1539"/>
        <end position="1563"/>
    </location>
</feature>
<feature type="coiled-coil region" evidence="1">
    <location>
        <begin position="1142"/>
        <end position="1258"/>
    </location>
</feature>
<comment type="caution">
    <text evidence="4">The sequence shown here is derived from an EMBL/GenBank/DDBJ whole genome shotgun (WGS) entry which is preliminary data.</text>
</comment>
<accession>A0AAD3XQG5</accession>
<evidence type="ECO:0000256" key="1">
    <source>
        <dbReference type="SAM" id="Coils"/>
    </source>
</evidence>
<dbReference type="Proteomes" id="UP001279734">
    <property type="component" value="Unassembled WGS sequence"/>
</dbReference>
<feature type="region of interest" description="Disordered" evidence="2">
    <location>
        <begin position="431"/>
        <end position="453"/>
    </location>
</feature>
<evidence type="ECO:0000313" key="5">
    <source>
        <dbReference type="Proteomes" id="UP001279734"/>
    </source>
</evidence>
<reference evidence="4" key="1">
    <citation type="submission" date="2023-05" db="EMBL/GenBank/DDBJ databases">
        <title>Nepenthes gracilis genome sequencing.</title>
        <authorList>
            <person name="Fukushima K."/>
        </authorList>
    </citation>
    <scope>NUCLEOTIDE SEQUENCE</scope>
    <source>
        <strain evidence="4">SING2019-196</strain>
    </source>
</reference>
<feature type="compositionally biased region" description="Polar residues" evidence="2">
    <location>
        <begin position="1544"/>
        <end position="1555"/>
    </location>
</feature>
<keyword evidence="5" id="KW-1185">Reference proteome</keyword>
<organism evidence="4 5">
    <name type="scientific">Nepenthes gracilis</name>
    <name type="common">Slender pitcher plant</name>
    <dbReference type="NCBI Taxonomy" id="150966"/>
    <lineage>
        <taxon>Eukaryota</taxon>
        <taxon>Viridiplantae</taxon>
        <taxon>Streptophyta</taxon>
        <taxon>Embryophyta</taxon>
        <taxon>Tracheophyta</taxon>
        <taxon>Spermatophyta</taxon>
        <taxon>Magnoliopsida</taxon>
        <taxon>eudicotyledons</taxon>
        <taxon>Gunneridae</taxon>
        <taxon>Pentapetalae</taxon>
        <taxon>Caryophyllales</taxon>
        <taxon>Nepenthaceae</taxon>
        <taxon>Nepenthes</taxon>
    </lineage>
</organism>
<sequence>MFRLHKQKSDRSGERFDFRFSGFQTLRVPKGWDKLLLHLVSAETGKIIIKSGKASVRNGSCRWTETLSESIWIPLDDGHSKDLKECLFKFVVALGSSRPTILGEASINLAAYTGTKASVPLSLPLEKCNHGTTLQLKIQCLTPRAKLRDEQCTNGEYDDMETQLNVSESAFSRSVASNSSNHLDSSSQPGELGSMDPSLSASGSHRSFNSIDSSTGNDIFSPQNNLVGTASNLIGRQDSTGSQNSTQSCNLHDIDDANRSNRSSFNSKASPLGNADSSKDLLEAAEVTIEELRIEARMWERNARKSVLDVEVLRKELQEQSKNQATLDMELSASQRECKNLKQEIEQLKFLLEESTVKHKAAADMKLQAMDMDKLQKELEDEIRFLRDSNADLEQQQQKTQQSNIELLSILQELEGIIEAQKMEIENLSTHELKSEEKSSNGNEDSEEVKSEGVAAKIGNVSCDLELDDNSQIQIQNLLETQKNLESTIEILEKSLRDKAHELDMEQDLRIQTSLDCESKWRLKLAAKEEEIFNLQQKLSVALNELGRVPSNVEIEDNAHLIKEVEFLKAKVEELEKDCTELTEENLQLLLKLKENKKDLLPSDPWLDSSCSGPVNNSACTSEDEVSQLKSRLLQLQQELKKKEVLIEERLSSDHLQVQCIDLENKCRHLEMQLQTFQDKALHLEGDLVKCHVQVEEQLIEIRALRQQLELCEGTKTTNRVMQDPAQSTNSASHSSNESFHGYSELCEQLSDFLTIVQKHPHFLNFPVDPEFICCCDHSELKCKGPVTQEEQVEVILRCLSQLYKIFTAHSEEHDKKICSTEGCREGGEDTSGCNDMLVSHGCIPNQVGKSSEPADEGKLTYIDKELSAKVSEIEALKYDHLPKEKEIEVFIRQKHNELENQISNLLKENMLLEESMGILKREKSETSTYLDELKNEMLLLNNSVESQTEANKILLRKSSMLEKSKQDLEVQLSELEEENMQLSERISAMEAQLRYLTNEKESRRLELQHSEHQAVNLHEDIKRLESEMEAQKIDMKQKLLEMQKRWLEAQEECEYLNKSNQTLQGTVENLIEESASLQKSNADLKRQNTELHTHCMAMEAQLDDSHGRFSKFSEKIEALDVEFSSMLEQIDLKEKIVNSELDSLIHENRQHKEKLMAQESLLNQLYAEKALEVENLQREIVHLIDQISTADDEKENVSSEAIFEVSALRAVKAKLEVSLQELHEKLAFSENKYSAIRMQYEAKVQDLMGELSAARKNQELLMADHEKLLALLESAKNSDERRKSIMNELEMNHKTSEFERLQLAEEISSLKVQLQKAALLQDETLALKGSLNEAKFENERMKASLNLLTGDHEDLKAEKNYLVQKISSMDNALLELEECRHGKIALEEKILRLQGDLSAREALCAQDAELKIELGRVKRTNSEFQLKIKHLEEDRQEYLKRIQALDDELKQRNGASNNVSQHASLTSDVQSESAVSVSVSHDDEKLTGNYGKQCMNASGSEAERADYLSKIQSLENELAEALEANDMYKTQLRRFLSEERTSDSGTPHISSNENAADEKRHESNMSVLEIELRDLRERYFQMSLKYAEVEAQREELVIKMKSMSNKRRWFS</sequence>
<feature type="coiled-coil region" evidence="1">
    <location>
        <begin position="1415"/>
        <end position="1449"/>
    </location>
</feature>
<feature type="compositionally biased region" description="Polar residues" evidence="2">
    <location>
        <begin position="1454"/>
        <end position="1467"/>
    </location>
</feature>
<feature type="coiled-coil region" evidence="1">
    <location>
        <begin position="889"/>
        <end position="1088"/>
    </location>
</feature>
<gene>
    <name evidence="4" type="ORF">Nepgr_015129</name>
</gene>
<evidence type="ECO:0000259" key="3">
    <source>
        <dbReference type="PROSITE" id="PS51840"/>
    </source>
</evidence>
<name>A0AAD3XQG5_NEPGR</name>
<feature type="domain" description="C2 NT-type" evidence="3">
    <location>
        <begin position="6"/>
        <end position="142"/>
    </location>
</feature>
<feature type="compositionally biased region" description="Polar residues" evidence="2">
    <location>
        <begin position="260"/>
        <end position="269"/>
    </location>
</feature>
<proteinExistence type="predicted"/>
<dbReference type="PROSITE" id="PS51840">
    <property type="entry name" value="C2_NT"/>
    <property type="match status" value="1"/>
</dbReference>
<evidence type="ECO:0000256" key="2">
    <source>
        <dbReference type="SAM" id="MobiDB-lite"/>
    </source>
</evidence>
<dbReference type="EMBL" id="BSYO01000012">
    <property type="protein sequence ID" value="GMH13288.1"/>
    <property type="molecule type" value="Genomic_DNA"/>
</dbReference>
<dbReference type="PANTHER" id="PTHR47270:SF13">
    <property type="entry name" value="HEAVY CHAIN-LIKE PROTEIN, PUTATIVE-RELATED"/>
    <property type="match status" value="1"/>
</dbReference>
<feature type="compositionally biased region" description="Low complexity" evidence="2">
    <location>
        <begin position="175"/>
        <end position="187"/>
    </location>
</feature>
<feature type="coiled-coil region" evidence="1">
    <location>
        <begin position="475"/>
        <end position="592"/>
    </location>
</feature>
<dbReference type="PANTHER" id="PTHR47270">
    <property type="entry name" value="PROTEIN MLP1-LIKE"/>
    <property type="match status" value="1"/>
</dbReference>
<feature type="coiled-coil region" evidence="1">
    <location>
        <begin position="626"/>
        <end position="715"/>
    </location>
</feature>
<feature type="region of interest" description="Disordered" evidence="2">
    <location>
        <begin position="1454"/>
        <end position="1473"/>
    </location>
</feature>
<dbReference type="InterPro" id="IPR019448">
    <property type="entry name" value="NT-C2"/>
</dbReference>
<feature type="coiled-coil region" evidence="1">
    <location>
        <begin position="1498"/>
        <end position="1532"/>
    </location>
</feature>